<dbReference type="RefSeq" id="WP_167940593.1">
    <property type="nucleotide sequence ID" value="NZ_JAATJA010000001.1"/>
</dbReference>
<proteinExistence type="predicted"/>
<dbReference type="EMBL" id="JAATJA010000001">
    <property type="protein sequence ID" value="NJB67546.1"/>
    <property type="molecule type" value="Genomic_DNA"/>
</dbReference>
<dbReference type="Proteomes" id="UP000580856">
    <property type="component" value="Unassembled WGS sequence"/>
</dbReference>
<name>A0A846QFI3_9BACT</name>
<keyword evidence="2" id="KW-1185">Reference proteome</keyword>
<sequence>MNEERAIATWKEIWLRLFHYEHRNGPHPYFSLTTLRTKHAQELFETGCLFKLRVGRARRPVVMAWPSRVQAWVRLKVERGEL</sequence>
<evidence type="ECO:0000313" key="1">
    <source>
        <dbReference type="EMBL" id="NJB67546.1"/>
    </source>
</evidence>
<protein>
    <submittedName>
        <fullName evidence="1">Uncharacterized protein</fullName>
    </submittedName>
</protein>
<reference evidence="1 2" key="1">
    <citation type="submission" date="2020-03" db="EMBL/GenBank/DDBJ databases">
        <title>Genomic Encyclopedia of Type Strains, Phase IV (KMG-IV): sequencing the most valuable type-strain genomes for metagenomic binning, comparative biology and taxonomic classification.</title>
        <authorList>
            <person name="Goeker M."/>
        </authorList>
    </citation>
    <scope>NUCLEOTIDE SEQUENCE [LARGE SCALE GENOMIC DNA]</scope>
    <source>
        <strain evidence="1 2">DSM 24233</strain>
    </source>
</reference>
<dbReference type="AlphaFoldDB" id="A0A846QFI3"/>
<gene>
    <name evidence="1" type="ORF">GGQ74_001186</name>
</gene>
<evidence type="ECO:0000313" key="2">
    <source>
        <dbReference type="Proteomes" id="UP000580856"/>
    </source>
</evidence>
<organism evidence="1 2">
    <name type="scientific">Desulfobaculum xiamenense</name>
    <dbReference type="NCBI Taxonomy" id="995050"/>
    <lineage>
        <taxon>Bacteria</taxon>
        <taxon>Pseudomonadati</taxon>
        <taxon>Thermodesulfobacteriota</taxon>
        <taxon>Desulfovibrionia</taxon>
        <taxon>Desulfovibrionales</taxon>
        <taxon>Desulfovibrionaceae</taxon>
        <taxon>Desulfobaculum</taxon>
    </lineage>
</organism>
<comment type="caution">
    <text evidence="1">The sequence shown here is derived from an EMBL/GenBank/DDBJ whole genome shotgun (WGS) entry which is preliminary data.</text>
</comment>
<accession>A0A846QFI3</accession>